<protein>
    <submittedName>
        <fullName evidence="3">Uncharacterized protein</fullName>
    </submittedName>
</protein>
<evidence type="ECO:0000256" key="2">
    <source>
        <dbReference type="SAM" id="Phobius"/>
    </source>
</evidence>
<keyword evidence="2" id="KW-0472">Membrane</keyword>
<evidence type="ECO:0000313" key="3">
    <source>
        <dbReference type="EMBL" id="GHH70193.1"/>
    </source>
</evidence>
<sequence length="172" mass="18162">MSTPPPQGQNPYAQAPNAYGQQPPPPQGGYGYPPQQGQQPGMPPGPSPYINQGAPLPPAPPRRSRKSVLRIAGFAVVAVVAIGGWYASRDDAKTASVGDCMHRGSTNDTNPDLEVVDCNDAKAQYKVLAKIDGTFTSTEADAKCVAAAKDFQYAYTETGGGNSFLLCLKDYK</sequence>
<proteinExistence type="predicted"/>
<dbReference type="AlphaFoldDB" id="A0A919FQ55"/>
<evidence type="ECO:0000256" key="1">
    <source>
        <dbReference type="SAM" id="MobiDB-lite"/>
    </source>
</evidence>
<feature type="compositionally biased region" description="Low complexity" evidence="1">
    <location>
        <begin position="11"/>
        <end position="21"/>
    </location>
</feature>
<evidence type="ECO:0000313" key="4">
    <source>
        <dbReference type="Proteomes" id="UP000603708"/>
    </source>
</evidence>
<keyword evidence="2" id="KW-0812">Transmembrane</keyword>
<gene>
    <name evidence="3" type="ORF">GCM10018793_03850</name>
</gene>
<dbReference type="RefSeq" id="WP_189929057.1">
    <property type="nucleotide sequence ID" value="NZ_BNCD01000001.1"/>
</dbReference>
<organism evidence="3 4">
    <name type="scientific">Streptomyces sulfonofaciens</name>
    <dbReference type="NCBI Taxonomy" id="68272"/>
    <lineage>
        <taxon>Bacteria</taxon>
        <taxon>Bacillati</taxon>
        <taxon>Actinomycetota</taxon>
        <taxon>Actinomycetes</taxon>
        <taxon>Kitasatosporales</taxon>
        <taxon>Streptomycetaceae</taxon>
        <taxon>Streptomyces</taxon>
    </lineage>
</organism>
<name>A0A919FQ55_9ACTN</name>
<keyword evidence="4" id="KW-1185">Reference proteome</keyword>
<reference evidence="3" key="1">
    <citation type="journal article" date="2014" name="Int. J. Syst. Evol. Microbiol.">
        <title>Complete genome sequence of Corynebacterium casei LMG S-19264T (=DSM 44701T), isolated from a smear-ripened cheese.</title>
        <authorList>
            <consortium name="US DOE Joint Genome Institute (JGI-PGF)"/>
            <person name="Walter F."/>
            <person name="Albersmeier A."/>
            <person name="Kalinowski J."/>
            <person name="Ruckert C."/>
        </authorList>
    </citation>
    <scope>NUCLEOTIDE SEQUENCE</scope>
    <source>
        <strain evidence="3">JCM 5069</strain>
    </source>
</reference>
<reference evidence="3" key="2">
    <citation type="submission" date="2020-09" db="EMBL/GenBank/DDBJ databases">
        <authorList>
            <person name="Sun Q."/>
            <person name="Ohkuma M."/>
        </authorList>
    </citation>
    <scope>NUCLEOTIDE SEQUENCE</scope>
    <source>
        <strain evidence="3">JCM 5069</strain>
    </source>
</reference>
<keyword evidence="2" id="KW-1133">Transmembrane helix</keyword>
<feature type="transmembrane region" description="Helical" evidence="2">
    <location>
        <begin position="68"/>
        <end position="87"/>
    </location>
</feature>
<accession>A0A919FQ55</accession>
<dbReference type="Proteomes" id="UP000603708">
    <property type="component" value="Unassembled WGS sequence"/>
</dbReference>
<feature type="region of interest" description="Disordered" evidence="1">
    <location>
        <begin position="1"/>
        <end position="63"/>
    </location>
</feature>
<comment type="caution">
    <text evidence="3">The sequence shown here is derived from an EMBL/GenBank/DDBJ whole genome shotgun (WGS) entry which is preliminary data.</text>
</comment>
<dbReference type="EMBL" id="BNCD01000001">
    <property type="protein sequence ID" value="GHH70193.1"/>
    <property type="molecule type" value="Genomic_DNA"/>
</dbReference>